<feature type="transmembrane region" description="Helical" evidence="1">
    <location>
        <begin position="27"/>
        <end position="44"/>
    </location>
</feature>
<keyword evidence="1" id="KW-0472">Membrane</keyword>
<gene>
    <name evidence="2" type="ORF">AWE51_10730</name>
</gene>
<proteinExistence type="predicted"/>
<evidence type="ECO:0008006" key="4">
    <source>
        <dbReference type="Google" id="ProtNLM"/>
    </source>
</evidence>
<dbReference type="AlphaFoldDB" id="A0A162CLG7"/>
<organism evidence="2 3">
    <name type="scientific">Aquimarina aggregata</name>
    <dbReference type="NCBI Taxonomy" id="1642818"/>
    <lineage>
        <taxon>Bacteria</taxon>
        <taxon>Pseudomonadati</taxon>
        <taxon>Bacteroidota</taxon>
        <taxon>Flavobacteriia</taxon>
        <taxon>Flavobacteriales</taxon>
        <taxon>Flavobacteriaceae</taxon>
        <taxon>Aquimarina</taxon>
    </lineage>
</organism>
<evidence type="ECO:0000313" key="3">
    <source>
        <dbReference type="Proteomes" id="UP000076715"/>
    </source>
</evidence>
<protein>
    <recommendedName>
        <fullName evidence="4">YcxB-like protein domain-containing protein</fullName>
    </recommendedName>
</protein>
<name>A0A162CLG7_9FLAO</name>
<reference evidence="2 3" key="1">
    <citation type="submission" date="2016-01" db="EMBL/GenBank/DDBJ databases">
        <title>The draft genome sequence of Aquimarina sp. RZW4-3-2.</title>
        <authorList>
            <person name="Wang Y."/>
        </authorList>
    </citation>
    <scope>NUCLEOTIDE SEQUENCE [LARGE SCALE GENOMIC DNA]</scope>
    <source>
        <strain evidence="2 3">RZW4-3-2</strain>
    </source>
</reference>
<dbReference type="Proteomes" id="UP000076715">
    <property type="component" value="Unassembled WGS sequence"/>
</dbReference>
<accession>A0A162CLG7</accession>
<sequence length="132" mass="15608">MKKSIWKYLVATLVLGFLKPINELNPILSGLIYFTGINLILWPLQYISTKTYAKTINFDAMVEFSETEIKINHTNQDLIEIKDWNWIKKIELNKKRVWLTLNQAKPFVVSIPRSKLNNSSIQLFERMKKHKE</sequence>
<evidence type="ECO:0000313" key="2">
    <source>
        <dbReference type="EMBL" id="KZS39034.1"/>
    </source>
</evidence>
<evidence type="ECO:0000256" key="1">
    <source>
        <dbReference type="SAM" id="Phobius"/>
    </source>
</evidence>
<comment type="caution">
    <text evidence="2">The sequence shown here is derived from an EMBL/GenBank/DDBJ whole genome shotgun (WGS) entry which is preliminary data.</text>
</comment>
<keyword evidence="1" id="KW-1133">Transmembrane helix</keyword>
<keyword evidence="3" id="KW-1185">Reference proteome</keyword>
<keyword evidence="1" id="KW-0812">Transmembrane</keyword>
<dbReference type="EMBL" id="LQRT01000035">
    <property type="protein sequence ID" value="KZS39034.1"/>
    <property type="molecule type" value="Genomic_DNA"/>
</dbReference>